<keyword evidence="1" id="KW-0732">Signal</keyword>
<dbReference type="InterPro" id="IPR007410">
    <property type="entry name" value="LpqE-like"/>
</dbReference>
<proteinExistence type="predicted"/>
<dbReference type="InterPro" id="IPR058248">
    <property type="entry name" value="Lxx211020-like"/>
</dbReference>
<sequence>MRRTPLALGATALAAGLALTACGSGDSPASASSGKPAVKVGGAFIPAPAGGDMAAGFFIVHNSGGADTLTSVTSAIAQQVTLHSTKGGVMKEQRSFPVPADGELDFERGGNHLMFENLKQTPKEGDKVSVELHFAKSGTVTVTFPVKAATYNPTAKSAHSSMSSHTSH</sequence>
<dbReference type="RefSeq" id="WP_372562866.1">
    <property type="nucleotide sequence ID" value="NZ_JBGOSP010000006.1"/>
</dbReference>
<gene>
    <name evidence="2" type="ORF">ACEG43_14945</name>
</gene>
<feature type="signal peptide" evidence="1">
    <location>
        <begin position="1"/>
        <end position="23"/>
    </location>
</feature>
<reference evidence="2 3" key="1">
    <citation type="submission" date="2024-08" db="EMBL/GenBank/DDBJ databases">
        <title>Genome sequence of Streptomyces aureus CACIA-1.46HGO.</title>
        <authorList>
            <person name="Evangelista-Martinez Z."/>
        </authorList>
    </citation>
    <scope>NUCLEOTIDE SEQUENCE [LARGE SCALE GENOMIC DNA]</scope>
    <source>
        <strain evidence="2 3">CACIA-1.46HGO</strain>
    </source>
</reference>
<dbReference type="PROSITE" id="PS51257">
    <property type="entry name" value="PROKAR_LIPOPROTEIN"/>
    <property type="match status" value="1"/>
</dbReference>
<keyword evidence="3" id="KW-1185">Reference proteome</keyword>
<evidence type="ECO:0000313" key="2">
    <source>
        <dbReference type="EMBL" id="MFA3837465.1"/>
    </source>
</evidence>
<dbReference type="InterPro" id="IPR036182">
    <property type="entry name" value="PCuAC_sf"/>
</dbReference>
<dbReference type="SUPFAM" id="SSF110087">
    <property type="entry name" value="DR1885-like metal-binding protein"/>
    <property type="match status" value="1"/>
</dbReference>
<organism evidence="2 3">
    <name type="scientific">Streptomyces aureus</name>
    <dbReference type="NCBI Taxonomy" id="193461"/>
    <lineage>
        <taxon>Bacteria</taxon>
        <taxon>Bacillati</taxon>
        <taxon>Actinomycetota</taxon>
        <taxon>Actinomycetes</taxon>
        <taxon>Kitasatosporales</taxon>
        <taxon>Streptomycetaceae</taxon>
        <taxon>Streptomyces</taxon>
    </lineage>
</organism>
<dbReference type="Pfam" id="PF04314">
    <property type="entry name" value="PCuAC"/>
    <property type="match status" value="1"/>
</dbReference>
<dbReference type="PANTHER" id="PTHR36302">
    <property type="entry name" value="BLR7088 PROTEIN"/>
    <property type="match status" value="1"/>
</dbReference>
<protein>
    <submittedName>
        <fullName evidence="2">Copper chaperone PCu(A)C</fullName>
    </submittedName>
</protein>
<feature type="chain" id="PRO_5045139906" evidence="1">
    <location>
        <begin position="24"/>
        <end position="168"/>
    </location>
</feature>
<dbReference type="Proteomes" id="UP001571476">
    <property type="component" value="Unassembled WGS sequence"/>
</dbReference>
<evidence type="ECO:0000256" key="1">
    <source>
        <dbReference type="SAM" id="SignalP"/>
    </source>
</evidence>
<dbReference type="PANTHER" id="PTHR36302:SF1">
    <property type="entry name" value="COPPER CHAPERONE PCU(A)C"/>
    <property type="match status" value="1"/>
</dbReference>
<comment type="caution">
    <text evidence="2">The sequence shown here is derived from an EMBL/GenBank/DDBJ whole genome shotgun (WGS) entry which is preliminary data.</text>
</comment>
<dbReference type="EMBL" id="JBGOSP010000006">
    <property type="protein sequence ID" value="MFA3837465.1"/>
    <property type="molecule type" value="Genomic_DNA"/>
</dbReference>
<dbReference type="Gene3D" id="2.60.40.1890">
    <property type="entry name" value="PCu(A)C copper chaperone"/>
    <property type="match status" value="1"/>
</dbReference>
<evidence type="ECO:0000313" key="3">
    <source>
        <dbReference type="Proteomes" id="UP001571476"/>
    </source>
</evidence>
<accession>A0ABV4SG96</accession>
<name>A0ABV4SG96_9ACTN</name>